<dbReference type="EMBL" id="KL648697">
    <property type="protein sequence ID" value="KEY65558.1"/>
    <property type="molecule type" value="Genomic_DNA"/>
</dbReference>
<evidence type="ECO:0008006" key="4">
    <source>
        <dbReference type="Google" id="ProtNLM"/>
    </source>
</evidence>
<feature type="region of interest" description="Disordered" evidence="1">
    <location>
        <begin position="590"/>
        <end position="619"/>
    </location>
</feature>
<accession>A0A084AJS9</accession>
<dbReference type="InterPro" id="IPR039601">
    <property type="entry name" value="Rrn5"/>
</dbReference>
<feature type="region of interest" description="Disordered" evidence="1">
    <location>
        <begin position="1"/>
        <end position="119"/>
    </location>
</feature>
<dbReference type="PANTHER" id="PTHR28079">
    <property type="entry name" value="RNA POLYMERASE I-SPECIFIC TRANSCRIPTION INITIATION FACTOR RRN5"/>
    <property type="match status" value="1"/>
</dbReference>
<feature type="region of interest" description="Disordered" evidence="1">
    <location>
        <begin position="452"/>
        <end position="491"/>
    </location>
</feature>
<feature type="compositionally biased region" description="Polar residues" evidence="1">
    <location>
        <begin position="602"/>
        <end position="611"/>
    </location>
</feature>
<evidence type="ECO:0000313" key="2">
    <source>
        <dbReference type="EMBL" id="KEY65558.1"/>
    </source>
</evidence>
<sequence length="619" mass="71228">MSSDVDSTDLDEDALSQSKTTAEEEREEEEEEEESEGDSDESEGVEENRVKTDDDDGDDHSSEPSSPPHPESNANLVVKEEDEDEGDVVAKGTSNETRQTRKRSANNDPNTRPFKRRLGKVNKNYLELLNNTIKEVADRTDLDEDVFFTQTQMGLVHWSALEKMHFFNAISRLGRHDLPGIAAKVHKSEVEVQHYIHLIEEARKKRPRGDRYLSLRTTDIPAAFELSQMYCEEEEEHADRISLKADRYDEDKERIKWGQDYWDVSIRSAIALHNDKETSQKPLFAFSQLFHAPRWLKLSEKIFMNSSTPHNNWRMVDDRRPSIWATAFQDFHSLAVSVTRRLVFETLSRSQRRIDVETELDPRVQRVVKKVDAQAAIASLGLGHNSKRFWRECSRRLGLSVFAGKVQLESTEQPMSHDYVERQLASLESEDWEDVSDELDVEGEDLDDEAEAAKNHVQGSRRSRKEDTDDLASSTDSSDTESGLSGSDDEISQEVNEALVHSATRISELGKERLRAGLADEREHERHADLHDEYVSYREEERLWAMLDAKPPVELRNRPDPGPPPPPTRNMGRILQHREDWMETIRYHSEWERDDGERGSRSPVQSDVSSYETEEEPDS</sequence>
<keyword evidence="3" id="KW-1185">Reference proteome</keyword>
<feature type="compositionally biased region" description="Acidic residues" evidence="1">
    <location>
        <begin position="24"/>
        <end position="45"/>
    </location>
</feature>
<dbReference type="GO" id="GO:0001181">
    <property type="term" value="F:RNA polymerase I general transcription initiation factor activity"/>
    <property type="evidence" value="ECO:0007669"/>
    <property type="project" value="TreeGrafter"/>
</dbReference>
<dbReference type="AlphaFoldDB" id="A0A084AJS9"/>
<name>A0A084AJS9_STACB</name>
<dbReference type="HOGENOM" id="CLU_012849_2_1_1"/>
<evidence type="ECO:0000313" key="3">
    <source>
        <dbReference type="Proteomes" id="UP000028045"/>
    </source>
</evidence>
<dbReference type="PANTHER" id="PTHR28079:SF1">
    <property type="entry name" value="RNA POLYMERASE I-SPECIFIC TRANSCRIPTION INITIATION FACTOR RRN5"/>
    <property type="match status" value="1"/>
</dbReference>
<dbReference type="OrthoDB" id="2240312at2759"/>
<dbReference type="Proteomes" id="UP000028045">
    <property type="component" value="Unassembled WGS sequence"/>
</dbReference>
<feature type="region of interest" description="Disordered" evidence="1">
    <location>
        <begin position="553"/>
        <end position="574"/>
    </location>
</feature>
<organism evidence="2 3">
    <name type="scientific">Stachybotrys chartarum (strain CBS 109288 / IBT 7711)</name>
    <name type="common">Toxic black mold</name>
    <name type="synonym">Stilbospora chartarum</name>
    <dbReference type="NCBI Taxonomy" id="1280523"/>
    <lineage>
        <taxon>Eukaryota</taxon>
        <taxon>Fungi</taxon>
        <taxon>Dikarya</taxon>
        <taxon>Ascomycota</taxon>
        <taxon>Pezizomycotina</taxon>
        <taxon>Sordariomycetes</taxon>
        <taxon>Hypocreomycetidae</taxon>
        <taxon>Hypocreales</taxon>
        <taxon>Stachybotryaceae</taxon>
        <taxon>Stachybotrys</taxon>
    </lineage>
</organism>
<dbReference type="GO" id="GO:0042790">
    <property type="term" value="P:nucleolar large rRNA transcription by RNA polymerase I"/>
    <property type="evidence" value="ECO:0007669"/>
    <property type="project" value="InterPro"/>
</dbReference>
<dbReference type="GO" id="GO:0000500">
    <property type="term" value="C:RNA polymerase I upstream activating factor complex"/>
    <property type="evidence" value="ECO:0007669"/>
    <property type="project" value="InterPro"/>
</dbReference>
<dbReference type="GO" id="GO:0000182">
    <property type="term" value="F:rDNA binding"/>
    <property type="evidence" value="ECO:0007669"/>
    <property type="project" value="TreeGrafter"/>
</dbReference>
<feature type="compositionally biased region" description="Low complexity" evidence="1">
    <location>
        <begin position="471"/>
        <end position="486"/>
    </location>
</feature>
<feature type="compositionally biased region" description="Acidic residues" evidence="1">
    <location>
        <begin position="1"/>
        <end position="14"/>
    </location>
</feature>
<reference evidence="2 3" key="1">
    <citation type="journal article" date="2014" name="BMC Genomics">
        <title>Comparative genome sequencing reveals chemotype-specific gene clusters in the toxigenic black mold Stachybotrys.</title>
        <authorList>
            <person name="Semeiks J."/>
            <person name="Borek D."/>
            <person name="Otwinowski Z."/>
            <person name="Grishin N.V."/>
        </authorList>
    </citation>
    <scope>NUCLEOTIDE SEQUENCE [LARGE SCALE GENOMIC DNA]</scope>
    <source>
        <strain evidence="3">CBS 109288 / IBT 7711</strain>
    </source>
</reference>
<feature type="compositionally biased region" description="Basic and acidic residues" evidence="1">
    <location>
        <begin position="590"/>
        <end position="600"/>
    </location>
</feature>
<dbReference type="GO" id="GO:0006361">
    <property type="term" value="P:transcription initiation at RNA polymerase I promoter"/>
    <property type="evidence" value="ECO:0007669"/>
    <property type="project" value="TreeGrafter"/>
</dbReference>
<gene>
    <name evidence="2" type="ORF">S7711_08237</name>
</gene>
<protein>
    <recommendedName>
        <fullName evidence="4">Myb-like domain-containing protein</fullName>
    </recommendedName>
</protein>
<evidence type="ECO:0000256" key="1">
    <source>
        <dbReference type="SAM" id="MobiDB-lite"/>
    </source>
</evidence>
<proteinExistence type="predicted"/>